<feature type="region of interest" description="Disordered" evidence="4">
    <location>
        <begin position="227"/>
        <end position="278"/>
    </location>
</feature>
<reference evidence="5 6" key="1">
    <citation type="submission" date="2019-11" db="UniProtKB">
        <authorList>
            <consortium name="WormBaseParasite"/>
        </authorList>
    </citation>
    <scope>IDENTIFICATION</scope>
</reference>
<dbReference type="AlphaFoldDB" id="A0A5K3EMN2"/>
<feature type="region of interest" description="Disordered" evidence="4">
    <location>
        <begin position="593"/>
        <end position="612"/>
    </location>
</feature>
<dbReference type="WBParaSite" id="MCU_001737-RA">
    <property type="protein sequence ID" value="MCU_001737-RA"/>
    <property type="gene ID" value="MCU_001737"/>
</dbReference>
<protein>
    <submittedName>
        <fullName evidence="5 6">UBA domain-containing protein</fullName>
    </submittedName>
</protein>
<comment type="subcellular location">
    <subcellularLocation>
        <location evidence="1">Cytoplasm</location>
    </subcellularLocation>
</comment>
<feature type="region of interest" description="Disordered" evidence="4">
    <location>
        <begin position="317"/>
        <end position="368"/>
    </location>
</feature>
<dbReference type="SUPFAM" id="SSF46934">
    <property type="entry name" value="UBA-like"/>
    <property type="match status" value="1"/>
</dbReference>
<keyword evidence="2" id="KW-0963">Cytoplasm</keyword>
<feature type="compositionally biased region" description="Low complexity" evidence="4">
    <location>
        <begin position="16"/>
        <end position="27"/>
    </location>
</feature>
<dbReference type="GO" id="GO:0005634">
    <property type="term" value="C:nucleus"/>
    <property type="evidence" value="ECO:0007669"/>
    <property type="project" value="TreeGrafter"/>
</dbReference>
<keyword evidence="3" id="KW-0597">Phosphoprotein</keyword>
<accession>A0A5K3EMN2</accession>
<feature type="region of interest" description="Disordered" evidence="4">
    <location>
        <begin position="1"/>
        <end position="30"/>
    </location>
</feature>
<evidence type="ECO:0000256" key="1">
    <source>
        <dbReference type="ARBA" id="ARBA00004496"/>
    </source>
</evidence>
<feature type="compositionally biased region" description="Polar residues" evidence="4">
    <location>
        <begin position="121"/>
        <end position="131"/>
    </location>
</feature>
<feature type="region of interest" description="Disordered" evidence="4">
    <location>
        <begin position="758"/>
        <end position="785"/>
    </location>
</feature>
<feature type="region of interest" description="Disordered" evidence="4">
    <location>
        <begin position="484"/>
        <end position="530"/>
    </location>
</feature>
<dbReference type="PANTHER" id="PTHR16308">
    <property type="entry name" value="UBIQUITIN ASSOCIATED PROTEIN 2-LIKE/LINGERER"/>
    <property type="match status" value="1"/>
</dbReference>
<evidence type="ECO:0000256" key="4">
    <source>
        <dbReference type="SAM" id="MobiDB-lite"/>
    </source>
</evidence>
<feature type="compositionally biased region" description="Basic and acidic residues" evidence="4">
    <location>
        <begin position="132"/>
        <end position="142"/>
    </location>
</feature>
<dbReference type="PANTHER" id="PTHR16308:SF13">
    <property type="entry name" value="PROTEIN LINGERER"/>
    <property type="match status" value="1"/>
</dbReference>
<dbReference type="InterPro" id="IPR051833">
    <property type="entry name" value="TC-DDR_regulator"/>
</dbReference>
<feature type="compositionally biased region" description="Polar residues" evidence="4">
    <location>
        <begin position="505"/>
        <end position="530"/>
    </location>
</feature>
<evidence type="ECO:0000256" key="2">
    <source>
        <dbReference type="ARBA" id="ARBA00022490"/>
    </source>
</evidence>
<feature type="compositionally biased region" description="Polar residues" evidence="4">
    <location>
        <begin position="317"/>
        <end position="336"/>
    </location>
</feature>
<dbReference type="GO" id="GO:0005737">
    <property type="term" value="C:cytoplasm"/>
    <property type="evidence" value="ECO:0007669"/>
    <property type="project" value="UniProtKB-SubCell"/>
</dbReference>
<dbReference type="Gene3D" id="1.10.8.10">
    <property type="entry name" value="DNA helicase RuvA subunit, C-terminal domain"/>
    <property type="match status" value="1"/>
</dbReference>
<feature type="compositionally biased region" description="Low complexity" evidence="4">
    <location>
        <begin position="655"/>
        <end position="668"/>
    </location>
</feature>
<evidence type="ECO:0000313" key="5">
    <source>
        <dbReference type="WBParaSite" id="MCU_001737-RA"/>
    </source>
</evidence>
<proteinExistence type="predicted"/>
<sequence>MPKNNDLLKGNKSKKGQAAGSGSSTSKMPKATVEQLNLALLLDKKIDVDAYEFKLQQIQECTACTKDEAIAAMHDADNNVHLAIENLLDQKSENDDWKDTVTKRSRSRKQAEVKPNVPLSAPNNTESISQNDESRSLSDLRSQKTLNSVSTKKSSAKPQAVPNLANGLSSDSLLPDSASTQPDAERDENWDLDCGEWRGEAIEVVNSASSLKVNIHEDSELLRLVTCDSPEPQQTPSDIEEIKVEDEPEKASGGALAEDRGADVSQQSKPVKASGESVESIKAWLFSTYARSAPPPSSHIPKVPVFFAPGSRNSVVSPSAQALERGTTQTQNTSPLRQLEFPCTNPPQNLEPLKSDHHPERKPRTKNQLTDASNRLKAQNQCGFSPVMTTLLHPIPKLQQDLQTDHAYSAAIQNTSALKEAYAKLQDHESPPSCPPNQPVNNFENPSPYEYNLLGELSQNIKQVGLEPQSGKSDAFTQSLSSNQPEVIMPPSYHSMQPAKPVVSQPPQINKPVSTMPPSANQQPLSTTQPQLHPAMHPGLPQLLSQFQTTFPMYNLPSGSGTAAPHLFDLDQLQALQQQQRMLFELQQSQQQQQSQSVATEPNLPNTCADVLPSSKSSVPMHHVTTPNVGHGFTFLPYHGMVLMNGYPNAFLNQQQASQNSGSPSQSSGHGGSPLTHQSNQPQYAKAMSAAPNYAPYQGLRQTNFEEMGDMFYSNLTKPIGFKHGGSGNAQGMYGVSTQQVSKAGGTDLLLTSKLQQQTSALPAAQQTSQPQPAATSNTQPQPPNQFSLYQLQYMANAAVAASVQNQHQPQTVASSAMGGPGGMVPMHARPQH</sequence>
<feature type="region of interest" description="Disordered" evidence="4">
    <location>
        <begin position="655"/>
        <end position="688"/>
    </location>
</feature>
<feature type="compositionally biased region" description="Low complexity" evidence="4">
    <location>
        <begin position="168"/>
        <end position="179"/>
    </location>
</feature>
<evidence type="ECO:0000313" key="6">
    <source>
        <dbReference type="WBParaSite" id="MCU_001737-RB"/>
    </source>
</evidence>
<feature type="region of interest" description="Disordered" evidence="4">
    <location>
        <begin position="810"/>
        <end position="833"/>
    </location>
</feature>
<dbReference type="InterPro" id="IPR009060">
    <property type="entry name" value="UBA-like_sf"/>
</dbReference>
<dbReference type="WBParaSite" id="MCU_001737-RB">
    <property type="protein sequence ID" value="MCU_001737-RB"/>
    <property type="gene ID" value="MCU_001737"/>
</dbReference>
<feature type="compositionally biased region" description="Low complexity" evidence="4">
    <location>
        <begin position="758"/>
        <end position="777"/>
    </location>
</feature>
<feature type="region of interest" description="Disordered" evidence="4">
    <location>
        <begin position="95"/>
        <end position="189"/>
    </location>
</feature>
<name>A0A5K3EMN2_MESCO</name>
<organism evidence="5">
    <name type="scientific">Mesocestoides corti</name>
    <name type="common">Flatworm</name>
    <dbReference type="NCBI Taxonomy" id="53468"/>
    <lineage>
        <taxon>Eukaryota</taxon>
        <taxon>Metazoa</taxon>
        <taxon>Spiralia</taxon>
        <taxon>Lophotrochozoa</taxon>
        <taxon>Platyhelminthes</taxon>
        <taxon>Cestoda</taxon>
        <taxon>Eucestoda</taxon>
        <taxon>Cyclophyllidea</taxon>
        <taxon>Mesocestoididae</taxon>
        <taxon>Mesocestoides</taxon>
    </lineage>
</organism>
<evidence type="ECO:0000256" key="3">
    <source>
        <dbReference type="ARBA" id="ARBA00022553"/>
    </source>
</evidence>
<feature type="compositionally biased region" description="Polar residues" evidence="4">
    <location>
        <begin position="143"/>
        <end position="157"/>
    </location>
</feature>